<comment type="caution">
    <text evidence="6">The sequence shown here is derived from an EMBL/GenBank/DDBJ whole genome shotgun (WGS) entry which is preliminary data.</text>
</comment>
<dbReference type="PANTHER" id="PTHR31302">
    <property type="entry name" value="TRANSMEMBRANE PROTEIN WITH METALLOPHOSPHOESTERASE DOMAIN-RELATED"/>
    <property type="match status" value="1"/>
</dbReference>
<dbReference type="FunFam" id="3.60.21.10:FF:000028">
    <property type="entry name" value="Putative metallophosphoesterase"/>
    <property type="match status" value="1"/>
</dbReference>
<keyword evidence="3" id="KW-0378">Hydrolase</keyword>
<comment type="cofactor">
    <cofactor evidence="1">
        <name>a divalent metal cation</name>
        <dbReference type="ChEBI" id="CHEBI:60240"/>
    </cofactor>
</comment>
<dbReference type="Pfam" id="PF00149">
    <property type="entry name" value="Metallophos"/>
    <property type="match status" value="1"/>
</dbReference>
<dbReference type="Proteomes" id="UP000187367">
    <property type="component" value="Unassembled WGS sequence"/>
</dbReference>
<gene>
    <name evidence="6" type="ORF">BW143_11685</name>
</gene>
<accession>A0A1R1RRL0</accession>
<evidence type="ECO:0000256" key="2">
    <source>
        <dbReference type="ARBA" id="ARBA00022723"/>
    </source>
</evidence>
<dbReference type="GO" id="GO:0008758">
    <property type="term" value="F:UDP-2,3-diacylglucosamine hydrolase activity"/>
    <property type="evidence" value="ECO:0007669"/>
    <property type="project" value="TreeGrafter"/>
</dbReference>
<dbReference type="GO" id="GO:0016020">
    <property type="term" value="C:membrane"/>
    <property type="evidence" value="ECO:0007669"/>
    <property type="project" value="GOC"/>
</dbReference>
<name>A0A1R1RRL0_9BACI</name>
<dbReference type="PANTHER" id="PTHR31302:SF25">
    <property type="entry name" value="PHOSPHOESTERASE"/>
    <property type="match status" value="1"/>
</dbReference>
<dbReference type="InterPro" id="IPR051158">
    <property type="entry name" value="Metallophosphoesterase_sf"/>
</dbReference>
<dbReference type="RefSeq" id="WP_076762197.1">
    <property type="nucleotide sequence ID" value="NZ_CP133085.1"/>
</dbReference>
<dbReference type="OrthoDB" id="9780884at2"/>
<evidence type="ECO:0000259" key="5">
    <source>
        <dbReference type="Pfam" id="PF00149"/>
    </source>
</evidence>
<evidence type="ECO:0000313" key="6">
    <source>
        <dbReference type="EMBL" id="OMI05195.1"/>
    </source>
</evidence>
<dbReference type="InterPro" id="IPR004843">
    <property type="entry name" value="Calcineurin-like_PHP"/>
</dbReference>
<accession>A0A1R1QKH8</accession>
<proteinExistence type="inferred from homology"/>
<evidence type="ECO:0000256" key="4">
    <source>
        <dbReference type="ARBA" id="ARBA00061089"/>
    </source>
</evidence>
<dbReference type="PROSITE" id="PS51318">
    <property type="entry name" value="TAT"/>
    <property type="match status" value="1"/>
</dbReference>
<keyword evidence="7" id="KW-1185">Reference proteome</keyword>
<dbReference type="InterPro" id="IPR019546">
    <property type="entry name" value="TAT_signal_bac_arc"/>
</dbReference>
<comment type="similarity">
    <text evidence="4">Belongs to the metallophosphoesterase superfamily.</text>
</comment>
<dbReference type="AlphaFoldDB" id="A0A1R1RRL0"/>
<evidence type="ECO:0000256" key="1">
    <source>
        <dbReference type="ARBA" id="ARBA00001968"/>
    </source>
</evidence>
<dbReference type="Gene3D" id="3.60.21.10">
    <property type="match status" value="1"/>
</dbReference>
<feature type="domain" description="Calcineurin-like phosphoesterase" evidence="5">
    <location>
        <begin position="58"/>
        <end position="224"/>
    </location>
</feature>
<dbReference type="SUPFAM" id="SSF56300">
    <property type="entry name" value="Metallo-dependent phosphatases"/>
    <property type="match status" value="1"/>
</dbReference>
<sequence length="285" mass="31943">MKNLSRRHFLKGLLGLTAAGILTTAGGFGYARYLEPHMLETNVIPIKHPLIPKGFDKFRIVQFSDTHLSEYFTADELMDIVHQVNRLNPDLIVFSGDLIDKPHHFQDHERAVQALKKLSAPYGKIAIYGNHDHGGYGTKVYQTLMASAGFRVMRNDFMTLELIDGSMIELASLDDLMLGKPNYEAILSKLSEKAFSILLVHEPDAALTAKDYPVNLQISGHTHGGQVQLPVFGPLITPPYGEIYTEGMYERDGMKIYVNRGIGTTRLPLRFLSKPEITVFQLESQ</sequence>
<evidence type="ECO:0000313" key="7">
    <source>
        <dbReference type="Proteomes" id="UP000187367"/>
    </source>
</evidence>
<dbReference type="GO" id="GO:0046872">
    <property type="term" value="F:metal ion binding"/>
    <property type="evidence" value="ECO:0007669"/>
    <property type="project" value="UniProtKB-KW"/>
</dbReference>
<dbReference type="InterPro" id="IPR006311">
    <property type="entry name" value="TAT_signal"/>
</dbReference>
<dbReference type="InterPro" id="IPR029052">
    <property type="entry name" value="Metallo-depent_PP-like"/>
</dbReference>
<dbReference type="CDD" id="cd07385">
    <property type="entry name" value="MPP_YkuE_C"/>
    <property type="match status" value="1"/>
</dbReference>
<dbReference type="GeneID" id="92789457"/>
<reference evidence="6 7" key="1">
    <citation type="submission" date="2017-01" db="EMBL/GenBank/DDBJ databases">
        <title>Bacillus phylogenomics.</title>
        <authorList>
            <person name="Dunlap C."/>
        </authorList>
    </citation>
    <scope>NUCLEOTIDE SEQUENCE [LARGE SCALE GENOMIC DNA]</scope>
    <source>
        <strain evidence="6 7">NRRL B-41282</strain>
    </source>
</reference>
<dbReference type="Pfam" id="PF10518">
    <property type="entry name" value="TAT_signal"/>
    <property type="match status" value="1"/>
</dbReference>
<keyword evidence="2" id="KW-0479">Metal-binding</keyword>
<dbReference type="EMBL" id="MTJL01000022">
    <property type="protein sequence ID" value="OMI05195.1"/>
    <property type="molecule type" value="Genomic_DNA"/>
</dbReference>
<evidence type="ECO:0000256" key="3">
    <source>
        <dbReference type="ARBA" id="ARBA00022801"/>
    </source>
</evidence>
<organism evidence="6 7">
    <name type="scientific">Bacillus swezeyi</name>
    <dbReference type="NCBI Taxonomy" id="1925020"/>
    <lineage>
        <taxon>Bacteria</taxon>
        <taxon>Bacillati</taxon>
        <taxon>Bacillota</taxon>
        <taxon>Bacilli</taxon>
        <taxon>Bacillales</taxon>
        <taxon>Bacillaceae</taxon>
        <taxon>Bacillus</taxon>
    </lineage>
</organism>
<dbReference type="GO" id="GO:0009245">
    <property type="term" value="P:lipid A biosynthetic process"/>
    <property type="evidence" value="ECO:0007669"/>
    <property type="project" value="TreeGrafter"/>
</dbReference>
<protein>
    <submittedName>
        <fullName evidence="6">Metallophosphoesterase</fullName>
    </submittedName>
</protein>